<organism evidence="8 9">
    <name type="scientific">Smittium mucronatum</name>
    <dbReference type="NCBI Taxonomy" id="133383"/>
    <lineage>
        <taxon>Eukaryota</taxon>
        <taxon>Fungi</taxon>
        <taxon>Fungi incertae sedis</taxon>
        <taxon>Zoopagomycota</taxon>
        <taxon>Kickxellomycotina</taxon>
        <taxon>Harpellomycetes</taxon>
        <taxon>Harpellales</taxon>
        <taxon>Legeriomycetaceae</taxon>
        <taxon>Smittium</taxon>
    </lineage>
</organism>
<dbReference type="InterPro" id="IPR055430">
    <property type="entry name" value="HAT_Syf1_CNRKL1_C"/>
</dbReference>
<protein>
    <submittedName>
        <fullName evidence="8">rRNA biogenesis protein rrp5</fullName>
    </submittedName>
</protein>
<dbReference type="SMART" id="SM00316">
    <property type="entry name" value="S1"/>
    <property type="match status" value="14"/>
</dbReference>
<keyword evidence="4" id="KW-0677">Repeat</keyword>
<keyword evidence="2" id="KW-0698">rRNA processing</keyword>
<proteinExistence type="predicted"/>
<feature type="domain" description="S1 motif" evidence="7">
    <location>
        <begin position="1528"/>
        <end position="1598"/>
    </location>
</feature>
<dbReference type="Pfam" id="PF24682">
    <property type="entry name" value="OB_RRP5"/>
    <property type="match status" value="1"/>
</dbReference>
<feature type="compositionally biased region" description="Polar residues" evidence="6">
    <location>
        <begin position="18"/>
        <end position="31"/>
    </location>
</feature>
<feature type="domain" description="S1 motif" evidence="7">
    <location>
        <begin position="1609"/>
        <end position="1685"/>
    </location>
</feature>
<dbReference type="FunFam" id="2.40.50.140:FF:000103">
    <property type="entry name" value="protein RRP5 homolog"/>
    <property type="match status" value="3"/>
</dbReference>
<dbReference type="InterPro" id="IPR057300">
    <property type="entry name" value="OB_Rrp5"/>
</dbReference>
<dbReference type="EMBL" id="LSSL01007629">
    <property type="protein sequence ID" value="OLY77852.1"/>
    <property type="molecule type" value="Genomic_DNA"/>
</dbReference>
<feature type="region of interest" description="Disordered" evidence="6">
    <location>
        <begin position="1712"/>
        <end position="1810"/>
    </location>
</feature>
<feature type="domain" description="S1 motif" evidence="7">
    <location>
        <begin position="166"/>
        <end position="262"/>
    </location>
</feature>
<feature type="domain" description="S1 motif" evidence="7">
    <location>
        <begin position="517"/>
        <end position="595"/>
    </location>
</feature>
<evidence type="ECO:0000256" key="5">
    <source>
        <dbReference type="ARBA" id="ARBA00023242"/>
    </source>
</evidence>
<dbReference type="PANTHER" id="PTHR23270:SF10">
    <property type="entry name" value="PROTEIN RRP5 HOMOLOG"/>
    <property type="match status" value="1"/>
</dbReference>
<evidence type="ECO:0000256" key="2">
    <source>
        <dbReference type="ARBA" id="ARBA00022552"/>
    </source>
</evidence>
<accession>A0A1R0GLU3</accession>
<feature type="domain" description="S1 motif" evidence="7">
    <location>
        <begin position="1423"/>
        <end position="1503"/>
    </location>
</feature>
<dbReference type="GO" id="GO:0032040">
    <property type="term" value="C:small-subunit processome"/>
    <property type="evidence" value="ECO:0007669"/>
    <property type="project" value="TreeGrafter"/>
</dbReference>
<feature type="region of interest" description="Disordered" evidence="6">
    <location>
        <begin position="119"/>
        <end position="138"/>
    </location>
</feature>
<dbReference type="InterPro" id="IPR057301">
    <property type="entry name" value="Rrp5_OB_4th"/>
</dbReference>
<dbReference type="InterPro" id="IPR012340">
    <property type="entry name" value="NA-bd_OB-fold"/>
</dbReference>
<dbReference type="Gene3D" id="1.25.40.10">
    <property type="entry name" value="Tetratricopeptide repeat domain"/>
    <property type="match status" value="1"/>
</dbReference>
<feature type="compositionally biased region" description="Acidic residues" evidence="6">
    <location>
        <begin position="1787"/>
        <end position="1802"/>
    </location>
</feature>
<feature type="domain" description="S1 motif" evidence="7">
    <location>
        <begin position="1009"/>
        <end position="1091"/>
    </location>
</feature>
<evidence type="ECO:0000256" key="3">
    <source>
        <dbReference type="ARBA" id="ARBA00022553"/>
    </source>
</evidence>
<feature type="domain" description="S1 motif" evidence="7">
    <location>
        <begin position="888"/>
        <end position="957"/>
    </location>
</feature>
<dbReference type="PANTHER" id="PTHR23270">
    <property type="entry name" value="PROGRAMMED CELL DEATH PROTEIN 11 PRE-RRNA PROCESSING PROTEIN RRP5"/>
    <property type="match status" value="1"/>
</dbReference>
<evidence type="ECO:0000313" key="9">
    <source>
        <dbReference type="Proteomes" id="UP000187455"/>
    </source>
</evidence>
<feature type="compositionally biased region" description="Acidic residues" evidence="6">
    <location>
        <begin position="1726"/>
        <end position="1753"/>
    </location>
</feature>
<dbReference type="Pfam" id="PF00575">
    <property type="entry name" value="S1"/>
    <property type="match status" value="5"/>
</dbReference>
<dbReference type="STRING" id="133383.A0A1R0GLU3"/>
<dbReference type="Gene3D" id="2.40.50.140">
    <property type="entry name" value="Nucleic acid-binding proteins"/>
    <property type="match status" value="8"/>
</dbReference>
<feature type="domain" description="S1 motif" evidence="7">
    <location>
        <begin position="612"/>
        <end position="681"/>
    </location>
</feature>
<gene>
    <name evidence="8" type="ORF">AYI68_g8110</name>
</gene>
<dbReference type="Pfam" id="PF23231">
    <property type="entry name" value="HAT_Syf1_CNRKL1_C"/>
    <property type="match status" value="1"/>
</dbReference>
<feature type="domain" description="S1 motif" evidence="7">
    <location>
        <begin position="1327"/>
        <end position="1399"/>
    </location>
</feature>
<dbReference type="InterPro" id="IPR003107">
    <property type="entry name" value="HAT"/>
</dbReference>
<reference evidence="8 9" key="1">
    <citation type="journal article" date="2016" name="Mol. Biol. Evol.">
        <title>Genome-Wide Survey of Gut Fungi (Harpellales) Reveals the First Horizontally Transferred Ubiquitin Gene from a Mosquito Host.</title>
        <authorList>
            <person name="Wang Y."/>
            <person name="White M.M."/>
            <person name="Kvist S."/>
            <person name="Moncalvo J.M."/>
        </authorList>
    </citation>
    <scope>NUCLEOTIDE SEQUENCE [LARGE SCALE GENOMIC DNA]</scope>
    <source>
        <strain evidence="8 9">ALG-7-W6</strain>
    </source>
</reference>
<feature type="domain" description="S1 motif" evidence="7">
    <location>
        <begin position="701"/>
        <end position="770"/>
    </location>
</feature>
<dbReference type="SUPFAM" id="SSF48452">
    <property type="entry name" value="TPR-like"/>
    <property type="match status" value="2"/>
</dbReference>
<keyword evidence="5" id="KW-0539">Nucleus</keyword>
<sequence length="2101" mass="235005">MKTPSKKSTKDGDVPSVVKNTMKSGNAFQNKPKNKDILKAIHKDSEVKSSLKTTSLNSSLIEIPDSKKHSNSLISNKEKAVVEEEDFPRGGSTGLSHLEYKEITRQADLDLLKEESNLKKSKRKTLQSPNSTKKVKIDSETNDFDDQVSKTYSSISPLNFKRIIKGDKILGVVSRIDELGLKISLPDNLSGYVPITQISKELTALVENVVQDDSQIEEDQKVNDSVLDLSTRFYPGQFLKVSVTSVSEKPKKMNKHSALNTKSTLDMSKADKMIELSLEPELTNKGLSISDISSGMIMSASVSSLEDHGYVLNTGIDEIKGFLSYKQSNQYAKDHFSNRIADDIENNDDAQLNVGQVILVSVSADNKGLGTSDANRTRVVNFTVDEKAVSKSQILDTIGNIHSIQPGSLITAMITKIGEKGASMQFMGFYDCVAPVGNIFTDRSIDPSTGISNYKLGEKLKVRIIYVSLSTESKQIMVSLASNIMNFEISKPLSNQEDKSSIVLGNRFDNWWPLRYGFVSNATVVRAEEKRGVYLNISLDSGESFTSFTSSNYLSDSPSSALSSNIVGNFKIGSTVKARVIGFSPMDNVLITTLKKSVVDEPLFQLSDLEEALKVKSTIENITPAGIFVRISPFLTGLVTMDQLSDIKITNVEKRFSIGEVVKSRILSIDRYKKRFLVTFRRSLVESSLPPLTSFDRSLIGQSTNGIVLNVKEKGAVIGFYQKLTGYLPIKEISSKFVTDINEFLRIGMPIKVRITNVDPEYKKIYCSYILNPVETNKSESEHANNESATIGKIYESSIVDFINESDIGLILNPDGIKATLNINHLSDHMGNVVERIKSMLTTGKPLGIPVVVIEKKSTGIFVSAKPLLVYSSKNNSIIKSYDDCKIGTVATGFVSHTKNFGVFVKFFNGFSALANINSISDYYISSIESEFLPNQTVLAKIVSLDSEKKTANLSLKPSLLESATEDSQNKSLIDKANHLFVSQLFETERQLLKIKNDESLVKLYESYGSILCNYLDIKIEQVLSYGWTVKLGDEDKIVSLKDPSGFVHLDHIVNSENDHNDEIEKKPGSILKARVLDTDYFKKVIDFSIKPNLLGSGKLKEKKKKEIYKRLSDLSKAHNETEVIVELVKEDHLVLSVPSCSNYLTYACSKSLNYRDKPFNRFKVGQRLRGQIVIDGEEPRVLCIINPKKESGSLSSVNRIVNNPIDPSIRYFEDYQPGKITKAKVISISKNKMHAKMMLADSIMSRLNSTELIDTYDGNLNIFEGKNISPGSVLQVAVLGVYMNKNSEYLPITRRISPSKTILDLSVEQNLKNEQRNWKVDDIKLGMIVKCIVSKVDSERSGGIWVQINNNLKARITIPSITSDYFCLTNLHSIFPTGSPIEVKITNCDSKKVFIDAVISENEYKKRSIPPPVKSIKDIKVGSIIAGYMTKFDPVMGINVLVNCYNEGVVSSVHGRVSLVDISDDYNSIEKFIKSVTGSSNLINVKISSIDSKNDRVDMSSRASQLGSVISTVTDPLIDSIDQIKVGEKINGFITSVNKNGAFVLIGSNRLTGRVKLSEMSKDFIKSPESVFKPGTVVKTIVLSADRKSKKIDLSMIVSKNVNKIRVGDIVKGNVTKISDKGLFIMIYDNYKRKKVACLCPIGEIADTKDQSSKDLLSHYDIGDKVIAKVVKVDEKYKITLSLKSSHFISSELQEPNPENQDIPVEFEEVDKSVDGSDTENNQMDIDEDIESGSDMESDNDSDNDNESEDEEVKDKSNGYVSSETLLGQKPLDISEDFSWTNETSGNDDDNDDSHEEESEEESKKSDALKLKKKNKVINDITGDILDKQPTTVEEFERLLVSSPNSSFIWVSYMAFYCDLGEIDMARKVCERGLDKISFRMENEKMNLYVASLNLEYKFGNSESLKKAFDKALVYMNQKHIYLQLANIYSSNGDSELALETYQTMCKKFKTSAKVWIKYFEFCLKTQKDSNAIMKRSLECLPKRKHIKVISKYAGLSFKYNQQEVGRTIFENLISNYPSRTDLWNVYLDLEVKNISNLKVTSESDLFSVRNLFTRVTSLRFNPKNMKLFFKKWLGFENKYGTENNVEDVKRRAMEYVQSL</sequence>
<comment type="subcellular location">
    <subcellularLocation>
        <location evidence="1">Nucleus</location>
        <location evidence="1">Nucleolus</location>
    </subcellularLocation>
</comment>
<keyword evidence="3" id="KW-0597">Phosphoprotein</keyword>
<name>A0A1R0GLU3_9FUNG</name>
<evidence type="ECO:0000256" key="4">
    <source>
        <dbReference type="ARBA" id="ARBA00022737"/>
    </source>
</evidence>
<feature type="domain" description="S1 motif" evidence="7">
    <location>
        <begin position="792"/>
        <end position="866"/>
    </location>
</feature>
<feature type="domain" description="S1 motif" evidence="7">
    <location>
        <begin position="407"/>
        <end position="481"/>
    </location>
</feature>
<dbReference type="SUPFAM" id="SSF50249">
    <property type="entry name" value="Nucleic acid-binding proteins"/>
    <property type="match status" value="9"/>
</dbReference>
<dbReference type="InterPro" id="IPR011990">
    <property type="entry name" value="TPR-like_helical_dom_sf"/>
</dbReference>
<dbReference type="InterPro" id="IPR003029">
    <property type="entry name" value="S1_domain"/>
</dbReference>
<evidence type="ECO:0000259" key="7">
    <source>
        <dbReference type="PROSITE" id="PS50126"/>
    </source>
</evidence>
<dbReference type="Proteomes" id="UP000187455">
    <property type="component" value="Unassembled WGS sequence"/>
</dbReference>
<dbReference type="Pfam" id="PF24685">
    <property type="entry name" value="OB_RRP5_4th"/>
    <property type="match status" value="1"/>
</dbReference>
<dbReference type="InterPro" id="IPR048059">
    <property type="entry name" value="Rrp5_S1_rpt_hs1_sc1"/>
</dbReference>
<dbReference type="OrthoDB" id="412781at2759"/>
<evidence type="ECO:0000256" key="1">
    <source>
        <dbReference type="ARBA" id="ARBA00004604"/>
    </source>
</evidence>
<dbReference type="GO" id="GO:0006364">
    <property type="term" value="P:rRNA processing"/>
    <property type="evidence" value="ECO:0007669"/>
    <property type="project" value="UniProtKB-KW"/>
</dbReference>
<comment type="caution">
    <text evidence="8">The sequence shown here is derived from an EMBL/GenBank/DDBJ whole genome shotgun (WGS) entry which is preliminary data.</text>
</comment>
<evidence type="ECO:0000256" key="6">
    <source>
        <dbReference type="SAM" id="MobiDB-lite"/>
    </source>
</evidence>
<keyword evidence="9" id="KW-1185">Reference proteome</keyword>
<dbReference type="SMART" id="SM00386">
    <property type="entry name" value="HAT"/>
    <property type="match status" value="4"/>
</dbReference>
<feature type="region of interest" description="Disordered" evidence="6">
    <location>
        <begin position="1"/>
        <end position="35"/>
    </location>
</feature>
<dbReference type="PROSITE" id="PS50126">
    <property type="entry name" value="S1"/>
    <property type="match status" value="12"/>
</dbReference>
<evidence type="ECO:0000313" key="8">
    <source>
        <dbReference type="EMBL" id="OLY77852.1"/>
    </source>
</evidence>
<dbReference type="InterPro" id="IPR045209">
    <property type="entry name" value="Rrp5"/>
</dbReference>
<dbReference type="CDD" id="cd05693">
    <property type="entry name" value="S1_Rrp5_repeat_hs1_sc1"/>
    <property type="match status" value="1"/>
</dbReference>
<dbReference type="GO" id="GO:0003723">
    <property type="term" value="F:RNA binding"/>
    <property type="evidence" value="ECO:0007669"/>
    <property type="project" value="TreeGrafter"/>
</dbReference>
<dbReference type="FunFam" id="1.25.40.10:FF:000065">
    <property type="entry name" value="Programmed cell death 11"/>
    <property type="match status" value="1"/>
</dbReference>